<organism evidence="2 3">
    <name type="scientific">Fibrella aestuarina BUZ 2</name>
    <dbReference type="NCBI Taxonomy" id="1166018"/>
    <lineage>
        <taxon>Bacteria</taxon>
        <taxon>Pseudomonadati</taxon>
        <taxon>Bacteroidota</taxon>
        <taxon>Cytophagia</taxon>
        <taxon>Cytophagales</taxon>
        <taxon>Spirosomataceae</taxon>
        <taxon>Fibrella</taxon>
    </lineage>
</organism>
<dbReference type="KEGG" id="fae:FAES_5098"/>
<keyword evidence="3" id="KW-1185">Reference proteome</keyword>
<dbReference type="STRING" id="1166018.FAES_5098"/>
<evidence type="ECO:0000313" key="3">
    <source>
        <dbReference type="Proteomes" id="UP000011058"/>
    </source>
</evidence>
<gene>
    <name evidence="2" type="ORF">FAES_5098</name>
</gene>
<proteinExistence type="predicted"/>
<sequence>MHSSLIATLRTAAFMALVFVGFSAASAQAQTTGTSTMNITVKDVLQLTVNTKTVDLVFATPEDFNKGVSATVNNQLMVTSNRPYELSVKTAGDLTDGTNKIPVSNISAQPVGQGIGSAKLISGLSTTDQVLASDVPPSMSKPITMQYATAAKNEAFLVPASTYTTTLTFTVSAK</sequence>
<evidence type="ECO:0000256" key="1">
    <source>
        <dbReference type="SAM" id="SignalP"/>
    </source>
</evidence>
<dbReference type="Proteomes" id="UP000011058">
    <property type="component" value="Chromosome"/>
</dbReference>
<dbReference type="RefSeq" id="WP_015334196.1">
    <property type="nucleotide sequence ID" value="NC_020054.1"/>
</dbReference>
<evidence type="ECO:0000313" key="2">
    <source>
        <dbReference type="EMBL" id="CCH03097.1"/>
    </source>
</evidence>
<name>I0KG44_9BACT</name>
<protein>
    <recommendedName>
        <fullName evidence="4">Fimbrial protein</fullName>
    </recommendedName>
</protein>
<dbReference type="eggNOG" id="ENOG5033I7E">
    <property type="taxonomic scope" value="Bacteria"/>
</dbReference>
<reference evidence="2 3" key="1">
    <citation type="journal article" date="2012" name="J. Bacteriol.">
        <title>Genome Sequence of Fibrella aestuarina BUZ 2T, a Filamentous Marine Bacterium.</title>
        <authorList>
            <person name="Filippini M."/>
            <person name="Qi W."/>
            <person name="Blom J."/>
            <person name="Goesmann A."/>
            <person name="Smits T.H."/>
            <person name="Bagheri H.C."/>
        </authorList>
    </citation>
    <scope>NUCLEOTIDE SEQUENCE [LARGE SCALE GENOMIC DNA]</scope>
    <source>
        <strain evidence="3">BUZ 2T</strain>
    </source>
</reference>
<keyword evidence="1" id="KW-0732">Signal</keyword>
<dbReference type="OrthoDB" id="962392at2"/>
<dbReference type="AlphaFoldDB" id="I0KG44"/>
<dbReference type="HOGENOM" id="CLU_1537804_0_0_10"/>
<accession>I0KG44</accession>
<feature type="signal peptide" evidence="1">
    <location>
        <begin position="1"/>
        <end position="29"/>
    </location>
</feature>
<evidence type="ECO:0008006" key="4">
    <source>
        <dbReference type="Google" id="ProtNLM"/>
    </source>
</evidence>
<dbReference type="EMBL" id="HE796683">
    <property type="protein sequence ID" value="CCH03097.1"/>
    <property type="molecule type" value="Genomic_DNA"/>
</dbReference>
<feature type="chain" id="PRO_5003630594" description="Fimbrial protein" evidence="1">
    <location>
        <begin position="30"/>
        <end position="174"/>
    </location>
</feature>